<dbReference type="Proteomes" id="UP001610334">
    <property type="component" value="Unassembled WGS sequence"/>
</dbReference>
<name>A0ABR4GZY9_9EURO</name>
<gene>
    <name evidence="3" type="ORF">BJX63DRAFT_439251</name>
</gene>
<keyword evidence="4" id="KW-1185">Reference proteome</keyword>
<comment type="caution">
    <text evidence="3">The sequence shown here is derived from an EMBL/GenBank/DDBJ whole genome shotgun (WGS) entry which is preliminary data.</text>
</comment>
<organism evidence="3 4">
    <name type="scientific">Aspergillus granulosus</name>
    <dbReference type="NCBI Taxonomy" id="176169"/>
    <lineage>
        <taxon>Eukaryota</taxon>
        <taxon>Fungi</taxon>
        <taxon>Dikarya</taxon>
        <taxon>Ascomycota</taxon>
        <taxon>Pezizomycotina</taxon>
        <taxon>Eurotiomycetes</taxon>
        <taxon>Eurotiomycetidae</taxon>
        <taxon>Eurotiales</taxon>
        <taxon>Aspergillaceae</taxon>
        <taxon>Aspergillus</taxon>
        <taxon>Aspergillus subgen. Nidulantes</taxon>
    </lineage>
</organism>
<accession>A0ABR4GZY9</accession>
<evidence type="ECO:0000256" key="1">
    <source>
        <dbReference type="SAM" id="Coils"/>
    </source>
</evidence>
<feature type="coiled-coil region" evidence="1">
    <location>
        <begin position="76"/>
        <end position="110"/>
    </location>
</feature>
<dbReference type="EMBL" id="JBFXLT010000107">
    <property type="protein sequence ID" value="KAL2808635.1"/>
    <property type="molecule type" value="Genomic_DNA"/>
</dbReference>
<evidence type="ECO:0000313" key="3">
    <source>
        <dbReference type="EMBL" id="KAL2808635.1"/>
    </source>
</evidence>
<evidence type="ECO:0000256" key="2">
    <source>
        <dbReference type="SAM" id="MobiDB-lite"/>
    </source>
</evidence>
<proteinExistence type="predicted"/>
<reference evidence="3 4" key="1">
    <citation type="submission" date="2024-07" db="EMBL/GenBank/DDBJ databases">
        <title>Section-level genome sequencing and comparative genomics of Aspergillus sections Usti and Cavernicolus.</title>
        <authorList>
            <consortium name="Lawrence Berkeley National Laboratory"/>
            <person name="Nybo J.L."/>
            <person name="Vesth T.C."/>
            <person name="Theobald S."/>
            <person name="Frisvad J.C."/>
            <person name="Larsen T.O."/>
            <person name="Kjaerboelling I."/>
            <person name="Rothschild-Mancinelli K."/>
            <person name="Lyhne E.K."/>
            <person name="Kogle M.E."/>
            <person name="Barry K."/>
            <person name="Clum A."/>
            <person name="Na H."/>
            <person name="Ledsgaard L."/>
            <person name="Lin J."/>
            <person name="Lipzen A."/>
            <person name="Kuo A."/>
            <person name="Riley R."/>
            <person name="Mondo S."/>
            <person name="Labutti K."/>
            <person name="Haridas S."/>
            <person name="Pangalinan J."/>
            <person name="Salamov A.A."/>
            <person name="Simmons B.A."/>
            <person name="Magnuson J.K."/>
            <person name="Chen J."/>
            <person name="Drula E."/>
            <person name="Henrissat B."/>
            <person name="Wiebenga A."/>
            <person name="Lubbers R.J."/>
            <person name="Gomes A.C."/>
            <person name="Makela M.R."/>
            <person name="Stajich J."/>
            <person name="Grigoriev I.V."/>
            <person name="Mortensen U.H."/>
            <person name="De Vries R.P."/>
            <person name="Baker S.E."/>
            <person name="Andersen M.R."/>
        </authorList>
    </citation>
    <scope>NUCLEOTIDE SEQUENCE [LARGE SCALE GENOMIC DNA]</scope>
    <source>
        <strain evidence="3 4">CBS 588.65</strain>
    </source>
</reference>
<protein>
    <submittedName>
        <fullName evidence="3">Uncharacterized protein</fullName>
    </submittedName>
</protein>
<keyword evidence="1" id="KW-0175">Coiled coil</keyword>
<evidence type="ECO:0000313" key="4">
    <source>
        <dbReference type="Proteomes" id="UP001610334"/>
    </source>
</evidence>
<sequence>MGIFPGWRARATKAVRWGSEDTIVAVNERLIEQQKDVSAKRLKVRESRMALRHKRDEVSGLRSGFMEQLDSFFAHLDHADEELLRGYEQLQDATEEHMRMEISYHQEEDQLEEEEYMLALSMESFAGLSGSGSSSNRPGRWTQHASPTKRSGIPRCIASYLKRIADERMLQESLSELESEWFLTLERQKDKHRSSDEDSEFLRTFNQQRIDIWKDLNNAQLDVDSLRIVCIEQGYTNFDYEDLSSLNLYRYDGEHIPEVHSDPLKLAPGEQFHYDSIIKTPDQDSGISLDLGSETLEVPLHGLGRNESHKSGEFVNKWMLHNLRISSMGIWHLQHLPIWDPLRRMGWDNYDISHHVLDGWFYDGTALAPLSTTSSYHSDGVTMIAKNE</sequence>
<feature type="region of interest" description="Disordered" evidence="2">
    <location>
        <begin position="128"/>
        <end position="150"/>
    </location>
</feature>